<evidence type="ECO:0000313" key="2">
    <source>
        <dbReference type="EMBL" id="KJK73371.1"/>
    </source>
</evidence>
<name>A0A0D9NHG5_METAN</name>
<keyword evidence="3" id="KW-1185">Reference proteome</keyword>
<organism evidence="2 3">
    <name type="scientific">Metarhizium anisopliae BRIP 53293</name>
    <dbReference type="NCBI Taxonomy" id="1291518"/>
    <lineage>
        <taxon>Eukaryota</taxon>
        <taxon>Fungi</taxon>
        <taxon>Dikarya</taxon>
        <taxon>Ascomycota</taxon>
        <taxon>Pezizomycotina</taxon>
        <taxon>Sordariomycetes</taxon>
        <taxon>Hypocreomycetidae</taxon>
        <taxon>Hypocreales</taxon>
        <taxon>Clavicipitaceae</taxon>
        <taxon>Metarhizium</taxon>
    </lineage>
</organism>
<feature type="compositionally biased region" description="Gly residues" evidence="1">
    <location>
        <begin position="146"/>
        <end position="157"/>
    </location>
</feature>
<accession>A0A0D9NHG5</accession>
<dbReference type="AlphaFoldDB" id="A0A0D9NHG5"/>
<protein>
    <submittedName>
        <fullName evidence="2">Uncharacterized protein</fullName>
    </submittedName>
</protein>
<feature type="compositionally biased region" description="Acidic residues" evidence="1">
    <location>
        <begin position="133"/>
        <end position="142"/>
    </location>
</feature>
<reference evidence="3" key="1">
    <citation type="journal article" date="2014" name="BMC Genomics">
        <title>The genome sequence of the biocontrol fungus Metarhizium anisopliae and comparative genomics of Metarhizium species.</title>
        <authorList>
            <person name="Pattemore J.A."/>
            <person name="Hane J.K."/>
            <person name="Williams A.H."/>
            <person name="Wilson B.A."/>
            <person name="Stodart B.J."/>
            <person name="Ash G.J."/>
        </authorList>
    </citation>
    <scope>NUCLEOTIDE SEQUENCE [LARGE SCALE GENOMIC DNA]</scope>
    <source>
        <strain evidence="3">BRIP 53293</strain>
    </source>
</reference>
<proteinExistence type="predicted"/>
<feature type="region of interest" description="Disordered" evidence="1">
    <location>
        <begin position="49"/>
        <end position="71"/>
    </location>
</feature>
<dbReference type="Proteomes" id="UP000054544">
    <property type="component" value="Unassembled WGS sequence"/>
</dbReference>
<evidence type="ECO:0000256" key="1">
    <source>
        <dbReference type="SAM" id="MobiDB-lite"/>
    </source>
</evidence>
<sequence length="157" mass="16854">MQSVNSRGGHCDGESPSSPDALQPVDEAPFTLAPAVFTGSILFLLSGDENSTAVDESRKHENTAPTQRQIPIGHAVLEDALGMQRGVRGSTIWEEFKAYLNGLEEKARQRQKTRHEKGQQKRGPERERPEGAEGAEEAEEVDEAGRGGGCETAKGGG</sequence>
<dbReference type="EMBL" id="KE384899">
    <property type="protein sequence ID" value="KJK73371.1"/>
    <property type="molecule type" value="Genomic_DNA"/>
</dbReference>
<feature type="region of interest" description="Disordered" evidence="1">
    <location>
        <begin position="1"/>
        <end position="26"/>
    </location>
</feature>
<feature type="compositionally biased region" description="Basic and acidic residues" evidence="1">
    <location>
        <begin position="116"/>
        <end position="131"/>
    </location>
</feature>
<evidence type="ECO:0000313" key="3">
    <source>
        <dbReference type="Proteomes" id="UP000054544"/>
    </source>
</evidence>
<feature type="region of interest" description="Disordered" evidence="1">
    <location>
        <begin position="105"/>
        <end position="157"/>
    </location>
</feature>
<gene>
    <name evidence="2" type="ORF">H634G_11439</name>
</gene>